<dbReference type="PANTHER" id="PTHR14226:SF78">
    <property type="entry name" value="SLR0060 PROTEIN"/>
    <property type="match status" value="1"/>
</dbReference>
<feature type="active site" description="Nucleophile" evidence="4">
    <location>
        <position position="43"/>
    </location>
</feature>
<keyword evidence="7" id="KW-1185">Reference proteome</keyword>
<dbReference type="SUPFAM" id="SSF52151">
    <property type="entry name" value="FabD/lysophospholipase-like"/>
    <property type="match status" value="1"/>
</dbReference>
<organism evidence="6 7">
    <name type="scientific">Litoreibacter ponti</name>
    <dbReference type="NCBI Taxonomy" id="1510457"/>
    <lineage>
        <taxon>Bacteria</taxon>
        <taxon>Pseudomonadati</taxon>
        <taxon>Pseudomonadota</taxon>
        <taxon>Alphaproteobacteria</taxon>
        <taxon>Rhodobacterales</taxon>
        <taxon>Roseobacteraceae</taxon>
        <taxon>Litoreibacter</taxon>
    </lineage>
</organism>
<gene>
    <name evidence="6" type="ORF">C8N43_0636</name>
</gene>
<feature type="short sequence motif" description="GXGXXG" evidence="4">
    <location>
        <begin position="13"/>
        <end position="18"/>
    </location>
</feature>
<proteinExistence type="predicted"/>
<keyword evidence="1 4" id="KW-0378">Hydrolase</keyword>
<dbReference type="OrthoDB" id="9807112at2"/>
<keyword evidence="3 4" id="KW-0443">Lipid metabolism</keyword>
<dbReference type="InterPro" id="IPR050301">
    <property type="entry name" value="NTE"/>
</dbReference>
<feature type="active site" description="Proton acceptor" evidence="4">
    <location>
        <position position="221"/>
    </location>
</feature>
<protein>
    <submittedName>
        <fullName evidence="6">NTE family protein</fullName>
    </submittedName>
</protein>
<evidence type="ECO:0000313" key="6">
    <source>
        <dbReference type="EMBL" id="PTX55987.1"/>
    </source>
</evidence>
<reference evidence="6 7" key="1">
    <citation type="submission" date="2018-04" db="EMBL/GenBank/DDBJ databases">
        <title>Genomic Encyclopedia of Archaeal and Bacterial Type Strains, Phase II (KMG-II): from individual species to whole genera.</title>
        <authorList>
            <person name="Goeker M."/>
        </authorList>
    </citation>
    <scope>NUCLEOTIDE SEQUENCE [LARGE SCALE GENOMIC DNA]</scope>
    <source>
        <strain evidence="6 7">DSM 100977</strain>
    </source>
</reference>
<evidence type="ECO:0000313" key="7">
    <source>
        <dbReference type="Proteomes" id="UP000243978"/>
    </source>
</evidence>
<feature type="short sequence motif" description="GXSXG" evidence="4">
    <location>
        <begin position="41"/>
        <end position="45"/>
    </location>
</feature>
<dbReference type="Proteomes" id="UP000243978">
    <property type="component" value="Unassembled WGS sequence"/>
</dbReference>
<evidence type="ECO:0000256" key="4">
    <source>
        <dbReference type="PROSITE-ProRule" id="PRU01161"/>
    </source>
</evidence>
<dbReference type="InterPro" id="IPR002641">
    <property type="entry name" value="PNPLA_dom"/>
</dbReference>
<dbReference type="GO" id="GO:0016787">
    <property type="term" value="F:hydrolase activity"/>
    <property type="evidence" value="ECO:0007669"/>
    <property type="project" value="UniProtKB-UniRule"/>
</dbReference>
<dbReference type="EMBL" id="QBKS01000001">
    <property type="protein sequence ID" value="PTX55987.1"/>
    <property type="molecule type" value="Genomic_DNA"/>
</dbReference>
<dbReference type="PANTHER" id="PTHR14226">
    <property type="entry name" value="NEUROPATHY TARGET ESTERASE/SWISS CHEESE D.MELANOGASTER"/>
    <property type="match status" value="1"/>
</dbReference>
<name>A0A2T6BIV6_9RHOB</name>
<evidence type="ECO:0000256" key="3">
    <source>
        <dbReference type="ARBA" id="ARBA00023098"/>
    </source>
</evidence>
<sequence>MSKKKRINLALQGGGAHGAFTWGVLDRLLEEEDLDIAALTGTSAGALNGAAFKAGMLKDGRQGAKDNLDWLWREIGATDMGPLEGWMLGISPAAVSQAVEMSPFYQGLDMLQRMTSPYALGPFYNHPLARIVEQFNYDKVCAQSGPDLFICATNVRSGKIRIFAHDEISTDSILASGCLPTLFQAVEIYDPKTEREEAYWDGGYMGNPALFPLFEPHLPQDVVIVNINPLHREELPRKATEIQNRINEISFNGSLFRELRAIQFVRDLIADGKVAEGSMKDVLVHMIADDELMTQLSVATKTLPQPYVLAELKSAGRIAAARFLDTHFDKIGSESSVNLRDMFD</sequence>
<dbReference type="Pfam" id="PF01734">
    <property type="entry name" value="Patatin"/>
    <property type="match status" value="1"/>
</dbReference>
<evidence type="ECO:0000256" key="1">
    <source>
        <dbReference type="ARBA" id="ARBA00022801"/>
    </source>
</evidence>
<comment type="caution">
    <text evidence="4">Lacks conserved residue(s) required for the propagation of feature annotation.</text>
</comment>
<accession>A0A2T6BIV6</accession>
<dbReference type="GO" id="GO:0016042">
    <property type="term" value="P:lipid catabolic process"/>
    <property type="evidence" value="ECO:0007669"/>
    <property type="project" value="UniProtKB-UniRule"/>
</dbReference>
<dbReference type="PROSITE" id="PS51635">
    <property type="entry name" value="PNPLA"/>
    <property type="match status" value="1"/>
</dbReference>
<dbReference type="RefSeq" id="WP_107844226.1">
    <property type="nucleotide sequence ID" value="NZ_QBKS01000001.1"/>
</dbReference>
<keyword evidence="2 4" id="KW-0442">Lipid degradation</keyword>
<dbReference type="AlphaFoldDB" id="A0A2T6BIV6"/>
<dbReference type="InterPro" id="IPR016035">
    <property type="entry name" value="Acyl_Trfase/lysoPLipase"/>
</dbReference>
<dbReference type="Gene3D" id="3.40.1090.10">
    <property type="entry name" value="Cytosolic phospholipase A2 catalytic domain"/>
    <property type="match status" value="2"/>
</dbReference>
<evidence type="ECO:0000259" key="5">
    <source>
        <dbReference type="PROSITE" id="PS51635"/>
    </source>
</evidence>
<comment type="caution">
    <text evidence="6">The sequence shown here is derived from an EMBL/GenBank/DDBJ whole genome shotgun (WGS) entry which is preliminary data.</text>
</comment>
<evidence type="ECO:0000256" key="2">
    <source>
        <dbReference type="ARBA" id="ARBA00022963"/>
    </source>
</evidence>
<feature type="domain" description="PNPLA" evidence="5">
    <location>
        <begin position="9"/>
        <end position="234"/>
    </location>
</feature>